<comment type="similarity">
    <text evidence="1">Belongs to the cycloisomerase 2 family.</text>
</comment>
<evidence type="ECO:0000313" key="3">
    <source>
        <dbReference type="EMBL" id="KAL2293134.1"/>
    </source>
</evidence>
<keyword evidence="4" id="KW-1185">Reference proteome</keyword>
<dbReference type="PANTHER" id="PTHR30344:SF1">
    <property type="entry name" value="6-PHOSPHOGLUCONOLACTONASE"/>
    <property type="match status" value="1"/>
</dbReference>
<evidence type="ECO:0000256" key="1">
    <source>
        <dbReference type="ARBA" id="ARBA00005564"/>
    </source>
</evidence>
<proteinExistence type="inferred from homology"/>
<sequence length="397" mass="42547">MLQLFALVAVFGLFASAKPVPAQDNSEASKTTKFLLSGQGYVYAAQRDGGVISLDSKFEKGDLTLNPTWLVPSNIGYLISDANSGALIDTAYDKQSNNLTVSGHYYPGSVGVSHMTYNKNSTRLLASNGVGVDIWDSSASNGSLELLGSFSSDDNSTESYVTQVVPDPSGKIYVVSDRKTNSLIILSAIDDNDIKALGTIAIEESCGPRRGVFYAADGQNPTRYFALCQSTKELLSFEVDLSKGTFRLLQRLQTSVDTNGDKRSVADLLLQTNDDRSADLYVTNTFVSKDNDTDTIAHFRLPAPEDDQSTVPGELTDITADRIVSSGGVNPNSICLDPEGQYLIVGNQQKGPAAIAFLKRDTKTGALSEKPEATLDFETLTKGTTGFGPSFVAPILK</sequence>
<dbReference type="InterPro" id="IPR050282">
    <property type="entry name" value="Cycloisomerase_2"/>
</dbReference>
<evidence type="ECO:0000313" key="4">
    <source>
        <dbReference type="Proteomes" id="UP001600888"/>
    </source>
</evidence>
<feature type="chain" id="PRO_5047326022" description="3-carboxymuconate cyclase" evidence="2">
    <location>
        <begin position="23"/>
        <end position="397"/>
    </location>
</feature>
<dbReference type="PANTHER" id="PTHR30344">
    <property type="entry name" value="6-PHOSPHOGLUCONOLACTONASE-RELATED"/>
    <property type="match status" value="1"/>
</dbReference>
<reference evidence="3 4" key="1">
    <citation type="submission" date="2024-03" db="EMBL/GenBank/DDBJ databases">
        <title>A high-quality draft genome sequence of Diaporthe vaccinii, a causative agent of upright dieback and viscid rot disease in cranberry plants.</title>
        <authorList>
            <person name="Sarrasin M."/>
            <person name="Lang B.F."/>
            <person name="Burger G."/>
        </authorList>
    </citation>
    <scope>NUCLEOTIDE SEQUENCE [LARGE SCALE GENOMIC DNA]</scope>
    <source>
        <strain evidence="3 4">IS7</strain>
    </source>
</reference>
<evidence type="ECO:0008006" key="5">
    <source>
        <dbReference type="Google" id="ProtNLM"/>
    </source>
</evidence>
<feature type="signal peptide" evidence="2">
    <location>
        <begin position="1"/>
        <end position="22"/>
    </location>
</feature>
<protein>
    <recommendedName>
        <fullName evidence="5">3-carboxymuconate cyclase</fullName>
    </recommendedName>
</protein>
<gene>
    <name evidence="3" type="ORF">FJTKL_05126</name>
</gene>
<organism evidence="3 4">
    <name type="scientific">Diaporthe vaccinii</name>
    <dbReference type="NCBI Taxonomy" id="105482"/>
    <lineage>
        <taxon>Eukaryota</taxon>
        <taxon>Fungi</taxon>
        <taxon>Dikarya</taxon>
        <taxon>Ascomycota</taxon>
        <taxon>Pezizomycotina</taxon>
        <taxon>Sordariomycetes</taxon>
        <taxon>Sordariomycetidae</taxon>
        <taxon>Diaporthales</taxon>
        <taxon>Diaporthaceae</taxon>
        <taxon>Diaporthe</taxon>
        <taxon>Diaporthe eres species complex</taxon>
    </lineage>
</organism>
<dbReference type="SUPFAM" id="SSF75011">
    <property type="entry name" value="3-carboxy-cis,cis-mucoante lactonizing enzyme"/>
    <property type="match status" value="1"/>
</dbReference>
<keyword evidence="2" id="KW-0732">Signal</keyword>
<accession>A0ABR4FEJ7</accession>
<dbReference type="Proteomes" id="UP001600888">
    <property type="component" value="Unassembled WGS sequence"/>
</dbReference>
<dbReference type="Gene3D" id="2.130.10.10">
    <property type="entry name" value="YVTN repeat-like/Quinoprotein amine dehydrogenase"/>
    <property type="match status" value="1"/>
</dbReference>
<name>A0ABR4FEJ7_9PEZI</name>
<comment type="caution">
    <text evidence="3">The sequence shown here is derived from an EMBL/GenBank/DDBJ whole genome shotgun (WGS) entry which is preliminary data.</text>
</comment>
<evidence type="ECO:0000256" key="2">
    <source>
        <dbReference type="SAM" id="SignalP"/>
    </source>
</evidence>
<dbReference type="EMBL" id="JBAWTH010000001">
    <property type="protein sequence ID" value="KAL2293134.1"/>
    <property type="molecule type" value="Genomic_DNA"/>
</dbReference>
<dbReference type="Pfam" id="PF10282">
    <property type="entry name" value="Lactonase"/>
    <property type="match status" value="1"/>
</dbReference>
<dbReference type="InterPro" id="IPR019405">
    <property type="entry name" value="Lactonase_7-beta_prop"/>
</dbReference>
<dbReference type="InterPro" id="IPR015943">
    <property type="entry name" value="WD40/YVTN_repeat-like_dom_sf"/>
</dbReference>